<feature type="coiled-coil region" evidence="1">
    <location>
        <begin position="90"/>
        <end position="117"/>
    </location>
</feature>
<gene>
    <name evidence="3" type="ORF">BSTOLATCC_MIC2629</name>
</gene>
<dbReference type="AlphaFoldDB" id="A0AAU9IN53"/>
<evidence type="ECO:0000256" key="1">
    <source>
        <dbReference type="SAM" id="Coils"/>
    </source>
</evidence>
<reference evidence="3" key="1">
    <citation type="submission" date="2021-09" db="EMBL/GenBank/DDBJ databases">
        <authorList>
            <consortium name="AG Swart"/>
            <person name="Singh M."/>
            <person name="Singh A."/>
            <person name="Seah K."/>
            <person name="Emmerich C."/>
        </authorList>
    </citation>
    <scope>NUCLEOTIDE SEQUENCE</scope>
    <source>
        <strain evidence="3">ATCC30299</strain>
    </source>
</reference>
<dbReference type="Proteomes" id="UP001162131">
    <property type="component" value="Unassembled WGS sequence"/>
</dbReference>
<keyword evidence="4" id="KW-1185">Reference proteome</keyword>
<evidence type="ECO:0008006" key="5">
    <source>
        <dbReference type="Google" id="ProtNLM"/>
    </source>
</evidence>
<organism evidence="3 4">
    <name type="scientific">Blepharisma stoltei</name>
    <dbReference type="NCBI Taxonomy" id="1481888"/>
    <lineage>
        <taxon>Eukaryota</taxon>
        <taxon>Sar</taxon>
        <taxon>Alveolata</taxon>
        <taxon>Ciliophora</taxon>
        <taxon>Postciliodesmatophora</taxon>
        <taxon>Heterotrichea</taxon>
        <taxon>Heterotrichida</taxon>
        <taxon>Blepharismidae</taxon>
        <taxon>Blepharisma</taxon>
    </lineage>
</organism>
<comment type="caution">
    <text evidence="3">The sequence shown here is derived from an EMBL/GenBank/DDBJ whole genome shotgun (WGS) entry which is preliminary data.</text>
</comment>
<feature type="coiled-coil region" evidence="1">
    <location>
        <begin position="288"/>
        <end position="329"/>
    </location>
</feature>
<evidence type="ECO:0000256" key="2">
    <source>
        <dbReference type="SAM" id="MobiDB-lite"/>
    </source>
</evidence>
<evidence type="ECO:0000313" key="4">
    <source>
        <dbReference type="Proteomes" id="UP001162131"/>
    </source>
</evidence>
<sequence length="940" mass="109577">MEKKTHEELENLMTLYLSNQKIAEDEAVKYKENKLIWAKRMLKNKDIQEILTHAAQEVSLIMYSDLAQKTQRIKNPNNDSTTSLNSPDKAQGYIEELARLEEEYNKYTQSTMNIMKKHLKKIDNTIAGYYAEDNTRDEMIYKGLKIMQNNPPKWHKVVEKLETINQYDVPFFLDIRDISLDAWKEGLELEKLLERERKNFQKKLVIMDSKWRRKIDWIKEKSGIYIKKLETTIENDKRAENISRERFQIVIEDLLEVIRKKEETESLMSDKLYQEFGVLNIGAALSQLSNFEKSKKKQEKMIEQTKQDLKSAKTKLQIATTKNEESNKEIIEKTQQITMLEQIITKFIDKIPFSPPDKKRIETFVAEKQYQKVLGILASFKVETSKNDESKSHAKSEDAEGKIRESPSKLSKINEKPVSETAPLIKKSHKSPRAIKTEANLFITENKENDAVVSLEKDNSIENKSTERVIFKIVEGDTKSIRSRNLKKKLLMQSIENESSVESFDKKEGKKLTKYTKRRPQIERIEEVKLQKRNNHQAFSDGFIELLSKVYAEKQKPEDNIAEIFSRINIMKDMKLEDLLKIELNQLNESCYLQDLLLNYLENLLTSNYDILWKNIALPNETKEEPQVSNDEEIKSNSMVILPVKESRKSSRESSRRLSSQEYYGNWRIAALKFFLLVEKYISNQEDIKSRIPRNVSDQVIMKGIIESNISQNVKDEITNYLSPYIYNPKFKELVGEIAGLLNYEKKYELLEKIMKIPKDFPKNHWKGEKNNMINQVRWAKIITAIRTKEAKSIGKRISLDDGINTKSLLYIIATNLKYAKNSNIHRIGFRREDSALKKWSSVGSESLMNLSFETEGQTPRHNDSFNTSRVYKPKRTLSINGALSQYDATKQIDLLLPPISETTKVKRADKTLTTLVGAYQNDIWVKNTPRGNVSKRNLY</sequence>
<proteinExistence type="predicted"/>
<accession>A0AAU9IN53</accession>
<protein>
    <recommendedName>
        <fullName evidence="5">Protein TIC 214</fullName>
    </recommendedName>
</protein>
<dbReference type="EMBL" id="CAJZBQ010000003">
    <property type="protein sequence ID" value="CAG9310915.1"/>
    <property type="molecule type" value="Genomic_DNA"/>
</dbReference>
<feature type="region of interest" description="Disordered" evidence="2">
    <location>
        <begin position="385"/>
        <end position="418"/>
    </location>
</feature>
<evidence type="ECO:0000313" key="3">
    <source>
        <dbReference type="EMBL" id="CAG9310915.1"/>
    </source>
</evidence>
<keyword evidence="1" id="KW-0175">Coiled coil</keyword>
<name>A0AAU9IN53_9CILI</name>